<dbReference type="Gene3D" id="1.10.101.10">
    <property type="entry name" value="PGBD-like superfamily/PGBD"/>
    <property type="match status" value="1"/>
</dbReference>
<name>A0A3D9ZXJ2_9ACTN</name>
<dbReference type="RefSeq" id="WP_239097627.1">
    <property type="nucleotide sequence ID" value="NZ_BONB01000108.1"/>
</dbReference>
<dbReference type="Gene3D" id="2.40.420.20">
    <property type="match status" value="1"/>
</dbReference>
<dbReference type="Pfam" id="PF01471">
    <property type="entry name" value="PG_binding_1"/>
    <property type="match status" value="1"/>
</dbReference>
<evidence type="ECO:0000259" key="1">
    <source>
        <dbReference type="Pfam" id="PF01471"/>
    </source>
</evidence>
<evidence type="ECO:0000313" key="2">
    <source>
        <dbReference type="EMBL" id="REF98520.1"/>
    </source>
</evidence>
<keyword evidence="3" id="KW-1185">Reference proteome</keyword>
<dbReference type="EMBL" id="QUMQ01000001">
    <property type="protein sequence ID" value="REF98520.1"/>
    <property type="molecule type" value="Genomic_DNA"/>
</dbReference>
<sequence>MAVGAAVTVGAAAWATVGFGNGGGAAAPTGAVLPPETAQVTRQTLQDTEAVTGSLGYGGTTMLAGRVPGVVTALPLAGAVLGRGQPIYRVDDAPIVLLSGGVAAYRSLGPGDVGTDVRQLETNLAALGYRGFTVDRRFTAATAIAVRRWQRSLGLPRTGRIEQGRVVFAPGRIRVDSVTASVNQSTGGAEEVLRYTGTDRVVTVQLDVSRQRLARTGTAVRITLPDGKQVAGRVGRVYTVVVPPPDPSAEPETRIEAVVALADPGAAAGISAAVVDVVFTAADRPDVLTVPIAALVALAEGGYGVEVVEGSSTRYVAVTTGLFANGRVEISGAGLREGLTVGMPR</sequence>
<evidence type="ECO:0000313" key="3">
    <source>
        <dbReference type="Proteomes" id="UP000256913"/>
    </source>
</evidence>
<proteinExistence type="predicted"/>
<reference evidence="2 3" key="1">
    <citation type="submission" date="2018-08" db="EMBL/GenBank/DDBJ databases">
        <title>Sequencing the genomes of 1000 actinobacteria strains.</title>
        <authorList>
            <person name="Klenk H.-P."/>
        </authorList>
    </citation>
    <scope>NUCLEOTIDE SEQUENCE [LARGE SCALE GENOMIC DNA]</scope>
    <source>
        <strain evidence="2 3">DSM 44099</strain>
    </source>
</reference>
<dbReference type="InterPro" id="IPR002477">
    <property type="entry name" value="Peptidoglycan-bd-like"/>
</dbReference>
<organism evidence="2 3">
    <name type="scientific">Asanoa ferruginea</name>
    <dbReference type="NCBI Taxonomy" id="53367"/>
    <lineage>
        <taxon>Bacteria</taxon>
        <taxon>Bacillati</taxon>
        <taxon>Actinomycetota</taxon>
        <taxon>Actinomycetes</taxon>
        <taxon>Micromonosporales</taxon>
        <taxon>Micromonosporaceae</taxon>
        <taxon>Asanoa</taxon>
    </lineage>
</organism>
<accession>A0A3D9ZXJ2</accession>
<protein>
    <submittedName>
        <fullName evidence="2">Multidrug efflux pump subunit AcrA (Membrane-fusion protein)</fullName>
    </submittedName>
</protein>
<dbReference type="Proteomes" id="UP000256913">
    <property type="component" value="Unassembled WGS sequence"/>
</dbReference>
<dbReference type="InterPro" id="IPR036366">
    <property type="entry name" value="PGBDSf"/>
</dbReference>
<feature type="domain" description="Peptidoglycan binding-like" evidence="1">
    <location>
        <begin position="114"/>
        <end position="160"/>
    </location>
</feature>
<dbReference type="InterPro" id="IPR036365">
    <property type="entry name" value="PGBD-like_sf"/>
</dbReference>
<gene>
    <name evidence="2" type="ORF">DFJ67_4538</name>
</gene>
<comment type="caution">
    <text evidence="2">The sequence shown here is derived from an EMBL/GenBank/DDBJ whole genome shotgun (WGS) entry which is preliminary data.</text>
</comment>
<dbReference type="AlphaFoldDB" id="A0A3D9ZXJ2"/>
<dbReference type="SUPFAM" id="SSF47090">
    <property type="entry name" value="PGBD-like"/>
    <property type="match status" value="1"/>
</dbReference>